<dbReference type="InterPro" id="IPR001155">
    <property type="entry name" value="OxRdtase_FMN_N"/>
</dbReference>
<dbReference type="GO" id="GO:0010181">
    <property type="term" value="F:FMN binding"/>
    <property type="evidence" value="ECO:0007669"/>
    <property type="project" value="InterPro"/>
</dbReference>
<dbReference type="InterPro" id="IPR013785">
    <property type="entry name" value="Aldolase_TIM"/>
</dbReference>
<dbReference type="Pfam" id="PF00724">
    <property type="entry name" value="Oxidored_FMN"/>
    <property type="match status" value="1"/>
</dbReference>
<dbReference type="SUPFAM" id="SSF51395">
    <property type="entry name" value="FMN-linked oxidoreductases"/>
    <property type="match status" value="1"/>
</dbReference>
<evidence type="ECO:0000313" key="6">
    <source>
        <dbReference type="Proteomes" id="UP000608345"/>
    </source>
</evidence>
<dbReference type="EMBL" id="BMYS01000012">
    <property type="protein sequence ID" value="GGW88530.1"/>
    <property type="molecule type" value="Genomic_DNA"/>
</dbReference>
<dbReference type="Proteomes" id="UP000608345">
    <property type="component" value="Unassembled WGS sequence"/>
</dbReference>
<keyword evidence="3" id="KW-0560">Oxidoreductase</keyword>
<dbReference type="FunFam" id="3.20.20.70:FF:000059">
    <property type="entry name" value="N-ethylmaleimide reductase, FMN-linked"/>
    <property type="match status" value="1"/>
</dbReference>
<reference evidence="5" key="1">
    <citation type="journal article" date="2014" name="Int. J. Syst. Evol. Microbiol.">
        <title>Complete genome sequence of Corynebacterium casei LMG S-19264T (=DSM 44701T), isolated from a smear-ripened cheese.</title>
        <authorList>
            <consortium name="US DOE Joint Genome Institute (JGI-PGF)"/>
            <person name="Walter F."/>
            <person name="Albersmeier A."/>
            <person name="Kalinowski J."/>
            <person name="Ruckert C."/>
        </authorList>
    </citation>
    <scope>NUCLEOTIDE SEQUENCE</scope>
    <source>
        <strain evidence="5">KCTC 23732</strain>
    </source>
</reference>
<reference evidence="5" key="2">
    <citation type="submission" date="2020-09" db="EMBL/GenBank/DDBJ databases">
        <authorList>
            <person name="Sun Q."/>
            <person name="Kim S."/>
        </authorList>
    </citation>
    <scope>NUCLEOTIDE SEQUENCE</scope>
    <source>
        <strain evidence="5">KCTC 23732</strain>
    </source>
</reference>
<protein>
    <submittedName>
        <fullName evidence="5">Alkene reductase</fullName>
    </submittedName>
</protein>
<comment type="caution">
    <text evidence="5">The sequence shown here is derived from an EMBL/GenBank/DDBJ whole genome shotgun (WGS) entry which is preliminary data.</text>
</comment>
<evidence type="ECO:0000259" key="4">
    <source>
        <dbReference type="Pfam" id="PF00724"/>
    </source>
</evidence>
<dbReference type="Gene3D" id="3.20.20.70">
    <property type="entry name" value="Aldolase class I"/>
    <property type="match status" value="1"/>
</dbReference>
<dbReference type="RefSeq" id="WP_189385185.1">
    <property type="nucleotide sequence ID" value="NZ_BAABFY010000047.1"/>
</dbReference>
<comment type="cofactor">
    <cofactor evidence="1">
        <name>FMN</name>
        <dbReference type="ChEBI" id="CHEBI:58210"/>
    </cofactor>
</comment>
<evidence type="ECO:0000256" key="2">
    <source>
        <dbReference type="ARBA" id="ARBA00005979"/>
    </source>
</evidence>
<proteinExistence type="inferred from homology"/>
<dbReference type="PANTHER" id="PTHR22893:SF91">
    <property type="entry name" value="NADPH DEHYDROGENASE 2-RELATED"/>
    <property type="match status" value="1"/>
</dbReference>
<sequence length="372" mass="40835">MSDLFSGYDLAGLHMNNRIVMAPMTRSRAVNTVANEQTALYYQQRASAGLIITEGSQISHQGVGYLFTPGMHSAEQIEGWKKVTGAVHEKGGKIFSQLWHVGRISHVTLQENGAAPVGASNKTAENATAFAYDENGNPARIQASQPRALSTEEVEGVVQDFAKAAANALEAGFDGVEIHGANGYLIEQFINAGINTREDRYGGNTAEGRLAFVLEVVDAVVAKIGRQRVGIRLSPFNRIFDMPAFEGEAQTWLELARLLSSRNLAYVHISNRKAIINNPHGKDFLEKFRKAYAGTLILAGEYTKEEGQRDLQEGLTDLVAFGRPFISNPDLVERLKNDWPLTSFDPATFYGGGQEGYTDYPEYQEVVDQVTN</sequence>
<dbReference type="GO" id="GO:0016628">
    <property type="term" value="F:oxidoreductase activity, acting on the CH-CH group of donors, NAD or NADP as acceptor"/>
    <property type="evidence" value="ECO:0007669"/>
    <property type="project" value="UniProtKB-ARBA"/>
</dbReference>
<comment type="similarity">
    <text evidence="2">Belongs to the NADH:flavin oxidoreductase/NADH oxidase family.</text>
</comment>
<accession>A0A918MZ44</accession>
<dbReference type="AlphaFoldDB" id="A0A918MZ44"/>
<name>A0A918MZ44_9BURK</name>
<dbReference type="PANTHER" id="PTHR22893">
    <property type="entry name" value="NADH OXIDOREDUCTASE-RELATED"/>
    <property type="match status" value="1"/>
</dbReference>
<organism evidence="5 6">
    <name type="scientific">Advenella faeciporci</name>
    <dbReference type="NCBI Taxonomy" id="797535"/>
    <lineage>
        <taxon>Bacteria</taxon>
        <taxon>Pseudomonadati</taxon>
        <taxon>Pseudomonadota</taxon>
        <taxon>Betaproteobacteria</taxon>
        <taxon>Burkholderiales</taxon>
        <taxon>Alcaligenaceae</taxon>
    </lineage>
</organism>
<feature type="domain" description="NADH:flavin oxidoreductase/NADH oxidase N-terminal" evidence="4">
    <location>
        <begin position="4"/>
        <end position="340"/>
    </location>
</feature>
<keyword evidence="6" id="KW-1185">Reference proteome</keyword>
<evidence type="ECO:0000313" key="5">
    <source>
        <dbReference type="EMBL" id="GGW88530.1"/>
    </source>
</evidence>
<gene>
    <name evidence="5" type="ORF">GCM10011450_18300</name>
</gene>
<dbReference type="GO" id="GO:0005829">
    <property type="term" value="C:cytosol"/>
    <property type="evidence" value="ECO:0007669"/>
    <property type="project" value="TreeGrafter"/>
</dbReference>
<evidence type="ECO:0000256" key="1">
    <source>
        <dbReference type="ARBA" id="ARBA00001917"/>
    </source>
</evidence>
<evidence type="ECO:0000256" key="3">
    <source>
        <dbReference type="ARBA" id="ARBA00023002"/>
    </source>
</evidence>
<dbReference type="InterPro" id="IPR045247">
    <property type="entry name" value="Oye-like"/>
</dbReference>
<dbReference type="CDD" id="cd02933">
    <property type="entry name" value="OYE_like_FMN"/>
    <property type="match status" value="1"/>
</dbReference>